<dbReference type="SUPFAM" id="SSF54373">
    <property type="entry name" value="FAD-linked reductases, C-terminal domain"/>
    <property type="match status" value="1"/>
</dbReference>
<dbReference type="GO" id="GO:0005829">
    <property type="term" value="C:cytosol"/>
    <property type="evidence" value="ECO:0007669"/>
    <property type="project" value="TreeGrafter"/>
</dbReference>
<comment type="caution">
    <text evidence="6">The sequence shown here is derived from an EMBL/GenBank/DDBJ whole genome shotgun (WGS) entry which is preliminary data.</text>
</comment>
<evidence type="ECO:0000256" key="5">
    <source>
        <dbReference type="SAM" id="MobiDB-lite"/>
    </source>
</evidence>
<sequence length="717" mass="79685">MATEDLPSEFDIVILGTGLIETITAAAFSRIGLKILHLDRNDYYGGAYSNFNLDGIESWKQKNQDLQCVPDEESFAVSDDVKKLLQDQETIIPMSKERSSAFNITSQFHARQRTTIEEAEAKKTKCNLFTFLKTEASNTTASPSATANPVVKISDGQGDGDPQDSDAKQQSTSGSETQEQTVHVKQDSDVNSCTEQLQSSLVLTDAPQTASQDVGEKENTSGGGEREREERDDIHKRKAESSEEENNEQKQAQQSLEREKIIQVKEWTVGDIKDDWRKYCIDISPKFLYCSGDLVELLIQSDVARYCEFRTVSRVLTFLQGKLQQVPCSRADVFSSKIVSLVEKRLMMKFLQFAADYESSPQEYKDYEDQPFKDFLILKKLTPNVQHFVQHAIAMVTDKELTNVALKKTKKYLHSLGRYGNTAFLFPIYGTGELPQAFSRLSAVFGGIYCLTASATHIIADSSNKCCGIVTTNGQRISCRYVVAEESYLPSSYVQKNSARKISRAIFITDSSILSSENSELSLLHYVSQDDRNRPVTVMELPNSACVCPKDVFVVHLTRESGCDDPVEDLKEVRDKLFTTENKDEAEAKSKILWSMYFQQNDASTVTQTVSALPNVLVVPGGGSAGIDLDFTVSEAKKIFLTVCPDEDFLPKPPNPEDIIHVDDTEAAVERGPSEFQDKGDGDGSDKGEGNEEKNECLDNGKDNAEVKGNKTDGNST</sequence>
<dbReference type="InterPro" id="IPR001738">
    <property type="entry name" value="Rab_escort"/>
</dbReference>
<dbReference type="GO" id="GO:0006886">
    <property type="term" value="P:intracellular protein transport"/>
    <property type="evidence" value="ECO:0007669"/>
    <property type="project" value="InterPro"/>
</dbReference>
<organism evidence="6 7">
    <name type="scientific">Lymnaea stagnalis</name>
    <name type="common">Great pond snail</name>
    <name type="synonym">Helix stagnalis</name>
    <dbReference type="NCBI Taxonomy" id="6523"/>
    <lineage>
        <taxon>Eukaryota</taxon>
        <taxon>Metazoa</taxon>
        <taxon>Spiralia</taxon>
        <taxon>Lophotrochozoa</taxon>
        <taxon>Mollusca</taxon>
        <taxon>Gastropoda</taxon>
        <taxon>Heterobranchia</taxon>
        <taxon>Euthyneura</taxon>
        <taxon>Panpulmonata</taxon>
        <taxon>Hygrophila</taxon>
        <taxon>Lymnaeoidea</taxon>
        <taxon>Lymnaeidae</taxon>
        <taxon>Lymnaea</taxon>
    </lineage>
</organism>
<dbReference type="GO" id="GO:0007264">
    <property type="term" value="P:small GTPase-mediated signal transduction"/>
    <property type="evidence" value="ECO:0007669"/>
    <property type="project" value="InterPro"/>
</dbReference>
<name>A0AAV2I3K4_LYMST</name>
<proteinExistence type="inferred from homology"/>
<dbReference type="PANTHER" id="PTHR11787:SF4">
    <property type="entry name" value="CHM, RAB ESCORT PROTEIN 1"/>
    <property type="match status" value="1"/>
</dbReference>
<feature type="region of interest" description="Disordered" evidence="5">
    <location>
        <begin position="666"/>
        <end position="717"/>
    </location>
</feature>
<dbReference type="InterPro" id="IPR018203">
    <property type="entry name" value="GDP_dissociation_inhibitor"/>
</dbReference>
<dbReference type="GO" id="GO:0005968">
    <property type="term" value="C:Rab-protein geranylgeranyltransferase complex"/>
    <property type="evidence" value="ECO:0007669"/>
    <property type="project" value="InterPro"/>
</dbReference>
<dbReference type="Proteomes" id="UP001497497">
    <property type="component" value="Unassembled WGS sequence"/>
</dbReference>
<dbReference type="GO" id="GO:0005092">
    <property type="term" value="F:GDP-dissociation inhibitor activity"/>
    <property type="evidence" value="ECO:0007669"/>
    <property type="project" value="InterPro"/>
</dbReference>
<evidence type="ECO:0008006" key="8">
    <source>
        <dbReference type="Google" id="ProtNLM"/>
    </source>
</evidence>
<feature type="compositionally biased region" description="Polar residues" evidence="5">
    <location>
        <begin position="189"/>
        <end position="212"/>
    </location>
</feature>
<dbReference type="SUPFAM" id="SSF51905">
    <property type="entry name" value="FAD/NAD(P)-binding domain"/>
    <property type="match status" value="2"/>
</dbReference>
<dbReference type="Gene3D" id="1.10.405.10">
    <property type="entry name" value="Guanine Nucleotide Dissociation Inhibitor, domain 1"/>
    <property type="match status" value="1"/>
</dbReference>
<evidence type="ECO:0000313" key="7">
    <source>
        <dbReference type="Proteomes" id="UP001497497"/>
    </source>
</evidence>
<dbReference type="GO" id="GO:0005096">
    <property type="term" value="F:GTPase activator activity"/>
    <property type="evidence" value="ECO:0007669"/>
    <property type="project" value="UniProtKB-KW"/>
</dbReference>
<feature type="compositionally biased region" description="Low complexity" evidence="5">
    <location>
        <begin position="169"/>
        <end position="181"/>
    </location>
</feature>
<evidence type="ECO:0000256" key="4">
    <source>
        <dbReference type="ARBA" id="ARBA00022490"/>
    </source>
</evidence>
<evidence type="ECO:0000256" key="1">
    <source>
        <dbReference type="ARBA" id="ARBA00004496"/>
    </source>
</evidence>
<dbReference type="Gene3D" id="3.50.50.60">
    <property type="entry name" value="FAD/NAD(P)-binding domain"/>
    <property type="match status" value="2"/>
</dbReference>
<dbReference type="GO" id="GO:0016192">
    <property type="term" value="P:vesicle-mediated transport"/>
    <property type="evidence" value="ECO:0007669"/>
    <property type="project" value="TreeGrafter"/>
</dbReference>
<dbReference type="InterPro" id="IPR036188">
    <property type="entry name" value="FAD/NAD-bd_sf"/>
</dbReference>
<dbReference type="Gene3D" id="3.30.519.10">
    <property type="entry name" value="Guanine Nucleotide Dissociation Inhibitor, domain 2"/>
    <property type="match status" value="1"/>
</dbReference>
<dbReference type="GO" id="GO:0005634">
    <property type="term" value="C:nucleus"/>
    <property type="evidence" value="ECO:0007669"/>
    <property type="project" value="TreeGrafter"/>
</dbReference>
<feature type="compositionally biased region" description="Basic and acidic residues" evidence="5">
    <location>
        <begin position="214"/>
        <end position="241"/>
    </location>
</feature>
<keyword evidence="4" id="KW-0963">Cytoplasm</keyword>
<dbReference type="FunFam" id="1.10.405.10:FF:000003">
    <property type="entry name" value="Rab proteins geranylgeranyltransferase component A"/>
    <property type="match status" value="1"/>
</dbReference>
<dbReference type="PANTHER" id="PTHR11787">
    <property type="entry name" value="RAB GDP-DISSOCIATION INHIBITOR"/>
    <property type="match status" value="1"/>
</dbReference>
<protein>
    <recommendedName>
        <fullName evidence="8">Rab proteins geranylgeranyltransferase component A</fullName>
    </recommendedName>
</protein>
<keyword evidence="3" id="KW-0343">GTPase activation</keyword>
<feature type="compositionally biased region" description="Basic and acidic residues" evidence="5">
    <location>
        <begin position="666"/>
        <end position="711"/>
    </location>
</feature>
<feature type="compositionally biased region" description="Low complexity" evidence="5">
    <location>
        <begin position="137"/>
        <end position="149"/>
    </location>
</feature>
<dbReference type="PRINTS" id="PR00891">
    <property type="entry name" value="RABGDIREP"/>
</dbReference>
<comment type="similarity">
    <text evidence="2">Belongs to the Rab GDI family.</text>
</comment>
<dbReference type="AlphaFoldDB" id="A0AAV2I3K4"/>
<gene>
    <name evidence="6" type="ORF">GSLYS_00013489001</name>
</gene>
<dbReference type="EMBL" id="CAXITT010000354">
    <property type="protein sequence ID" value="CAL1539756.1"/>
    <property type="molecule type" value="Genomic_DNA"/>
</dbReference>
<dbReference type="Pfam" id="PF00996">
    <property type="entry name" value="GDI"/>
    <property type="match status" value="2"/>
</dbReference>
<feature type="region of interest" description="Disordered" evidence="5">
    <location>
        <begin position="137"/>
        <end position="256"/>
    </location>
</feature>
<comment type="subcellular location">
    <subcellularLocation>
        <location evidence="1">Cytoplasm</location>
    </subcellularLocation>
</comment>
<evidence type="ECO:0000313" key="6">
    <source>
        <dbReference type="EMBL" id="CAL1539756.1"/>
    </source>
</evidence>
<keyword evidence="7" id="KW-1185">Reference proteome</keyword>
<accession>A0AAV2I3K4</accession>
<evidence type="ECO:0000256" key="2">
    <source>
        <dbReference type="ARBA" id="ARBA00005593"/>
    </source>
</evidence>
<evidence type="ECO:0000256" key="3">
    <source>
        <dbReference type="ARBA" id="ARBA00022468"/>
    </source>
</evidence>
<dbReference type="PIRSF" id="PIRSF016550">
    <property type="entry name" value="Rab_ger_ger_transf_A_euk"/>
    <property type="match status" value="1"/>
</dbReference>
<dbReference type="PRINTS" id="PR00893">
    <property type="entry name" value="RABESCORT"/>
</dbReference>
<reference evidence="6 7" key="1">
    <citation type="submission" date="2024-04" db="EMBL/GenBank/DDBJ databases">
        <authorList>
            <consortium name="Genoscope - CEA"/>
            <person name="William W."/>
        </authorList>
    </citation>
    <scope>NUCLEOTIDE SEQUENCE [LARGE SCALE GENOMIC DNA]</scope>
</reference>